<dbReference type="InterPro" id="IPR008915">
    <property type="entry name" value="Peptidase_M50"/>
</dbReference>
<dbReference type="CDD" id="cd06163">
    <property type="entry name" value="S2P-M50_PDZ_RseP-like"/>
    <property type="match status" value="1"/>
</dbReference>
<keyword evidence="6 11" id="KW-0378">Hydrolase</keyword>
<dbReference type="NCBIfam" id="TIGR00054">
    <property type="entry name" value="RIP metalloprotease RseP"/>
    <property type="match status" value="1"/>
</dbReference>
<dbReference type="RefSeq" id="WP_344764409.1">
    <property type="nucleotide sequence ID" value="NZ_BAAAZE010000012.1"/>
</dbReference>
<gene>
    <name evidence="13" type="primary">rseP</name>
    <name evidence="13" type="ORF">GCM10022212_30160</name>
</gene>
<evidence type="ECO:0000313" key="14">
    <source>
        <dbReference type="Proteomes" id="UP001501353"/>
    </source>
</evidence>
<evidence type="ECO:0000256" key="7">
    <source>
        <dbReference type="ARBA" id="ARBA00022833"/>
    </source>
</evidence>
<sequence>MTLIQTILAFLVALGSLVIIHELGHYSVARLCGVKVLRFSVGMGKVIYSRKVGPDQTEWAISLLPLGGYVKMLDQREQPDIKLSPEELKREFTHQSVWRRIAIVAAGPIANFLLAIAIFAGLYMYGVPEPAAKLRAPAEQSVAYQAGVRGGEMVTAINGAAINSWADVRWKLVQLSVEKSSAKLDLQRANDGPSGGSRITTVTIPASALGTDDLEGDFMGKLGLALARSKTVLGQVDAAGAGQQAGLKTGDTVVAVNGTPVADGDAFVKLVQASPETPLQVAVLRAGQELVLVVTPAKIVREGRSIGQIKVEIASGVEMVTLQAGPIKALSQGVVRTWDSSILQLKMLGKVITGEASIKNISGPITIADYAGQTARIGLITYLGFIAAISIGLGVMNLLPIPVLDGGLLLYYSLEVFTGRPVSERVGQLGQRLGIGLLMTLMMVAVFNDIARLIS</sequence>
<organism evidence="13 14">
    <name type="scientific">Actimicrobium antarcticum</name>
    <dbReference type="NCBI Taxonomy" id="1051899"/>
    <lineage>
        <taxon>Bacteria</taxon>
        <taxon>Pseudomonadati</taxon>
        <taxon>Pseudomonadota</taxon>
        <taxon>Betaproteobacteria</taxon>
        <taxon>Burkholderiales</taxon>
        <taxon>Oxalobacteraceae</taxon>
        <taxon>Actimicrobium</taxon>
    </lineage>
</organism>
<comment type="caution">
    <text evidence="13">The sequence shown here is derived from an EMBL/GenBank/DDBJ whole genome shotgun (WGS) entry which is preliminary data.</text>
</comment>
<proteinExistence type="inferred from homology"/>
<dbReference type="InterPro" id="IPR041489">
    <property type="entry name" value="PDZ_6"/>
</dbReference>
<dbReference type="SMART" id="SM00228">
    <property type="entry name" value="PDZ"/>
    <property type="match status" value="2"/>
</dbReference>
<keyword evidence="7 11" id="KW-0862">Zinc</keyword>
<feature type="domain" description="PDZ" evidence="12">
    <location>
        <begin position="201"/>
        <end position="298"/>
    </location>
</feature>
<feature type="transmembrane region" description="Helical" evidence="11">
    <location>
        <begin position="379"/>
        <end position="399"/>
    </location>
</feature>
<evidence type="ECO:0000259" key="12">
    <source>
        <dbReference type="PROSITE" id="PS50106"/>
    </source>
</evidence>
<evidence type="ECO:0000256" key="5">
    <source>
        <dbReference type="ARBA" id="ARBA00022692"/>
    </source>
</evidence>
<evidence type="ECO:0000256" key="1">
    <source>
        <dbReference type="ARBA" id="ARBA00001947"/>
    </source>
</evidence>
<keyword evidence="9 11" id="KW-0482">Metalloprotease</keyword>
<comment type="similarity">
    <text evidence="3 11">Belongs to the peptidase M50B family.</text>
</comment>
<dbReference type="Gene3D" id="2.30.42.10">
    <property type="match status" value="2"/>
</dbReference>
<evidence type="ECO:0000256" key="11">
    <source>
        <dbReference type="RuleBase" id="RU362031"/>
    </source>
</evidence>
<keyword evidence="4" id="KW-0645">Protease</keyword>
<dbReference type="EMBL" id="BAAAZE010000012">
    <property type="protein sequence ID" value="GAA4029887.1"/>
    <property type="molecule type" value="Genomic_DNA"/>
</dbReference>
<comment type="cofactor">
    <cofactor evidence="1 11">
        <name>Zn(2+)</name>
        <dbReference type="ChEBI" id="CHEBI:29105"/>
    </cofactor>
</comment>
<evidence type="ECO:0000256" key="2">
    <source>
        <dbReference type="ARBA" id="ARBA00004141"/>
    </source>
</evidence>
<evidence type="ECO:0000256" key="6">
    <source>
        <dbReference type="ARBA" id="ARBA00022801"/>
    </source>
</evidence>
<evidence type="ECO:0000256" key="3">
    <source>
        <dbReference type="ARBA" id="ARBA00007931"/>
    </source>
</evidence>
<evidence type="ECO:0000256" key="4">
    <source>
        <dbReference type="ARBA" id="ARBA00022670"/>
    </source>
</evidence>
<dbReference type="PANTHER" id="PTHR42837:SF2">
    <property type="entry name" value="MEMBRANE METALLOPROTEASE ARASP2, CHLOROPLASTIC-RELATED"/>
    <property type="match status" value="1"/>
</dbReference>
<name>A0ABP7TR59_9BURK</name>
<dbReference type="GO" id="GO:0008237">
    <property type="term" value="F:metallopeptidase activity"/>
    <property type="evidence" value="ECO:0007669"/>
    <property type="project" value="UniProtKB-KW"/>
</dbReference>
<dbReference type="EC" id="3.4.24.-" evidence="11"/>
<dbReference type="InterPro" id="IPR004387">
    <property type="entry name" value="Pept_M50_Zn"/>
</dbReference>
<reference evidence="14" key="1">
    <citation type="journal article" date="2019" name="Int. J. Syst. Evol. Microbiol.">
        <title>The Global Catalogue of Microorganisms (GCM) 10K type strain sequencing project: providing services to taxonomists for standard genome sequencing and annotation.</title>
        <authorList>
            <consortium name="The Broad Institute Genomics Platform"/>
            <consortium name="The Broad Institute Genome Sequencing Center for Infectious Disease"/>
            <person name="Wu L."/>
            <person name="Ma J."/>
        </authorList>
    </citation>
    <scope>NUCLEOTIDE SEQUENCE [LARGE SCALE GENOMIC DNA]</scope>
    <source>
        <strain evidence="14">JCM 16673</strain>
    </source>
</reference>
<dbReference type="Pfam" id="PF02163">
    <property type="entry name" value="Peptidase_M50"/>
    <property type="match status" value="1"/>
</dbReference>
<evidence type="ECO:0000256" key="10">
    <source>
        <dbReference type="ARBA" id="ARBA00023136"/>
    </source>
</evidence>
<keyword evidence="10 11" id="KW-0472">Membrane</keyword>
<accession>A0ABP7TR59</accession>
<protein>
    <recommendedName>
        <fullName evidence="11">Zinc metalloprotease</fullName>
        <ecNumber evidence="11">3.4.24.-</ecNumber>
    </recommendedName>
</protein>
<evidence type="ECO:0000256" key="8">
    <source>
        <dbReference type="ARBA" id="ARBA00022989"/>
    </source>
</evidence>
<dbReference type="PROSITE" id="PS50106">
    <property type="entry name" value="PDZ"/>
    <property type="match status" value="1"/>
</dbReference>
<feature type="transmembrane region" description="Helical" evidence="11">
    <location>
        <begin position="101"/>
        <end position="125"/>
    </location>
</feature>
<comment type="subcellular location">
    <subcellularLocation>
        <location evidence="2">Membrane</location>
        <topology evidence="2">Multi-pass membrane protein</topology>
    </subcellularLocation>
</comment>
<dbReference type="Pfam" id="PF17820">
    <property type="entry name" value="PDZ_6"/>
    <property type="match status" value="1"/>
</dbReference>
<dbReference type="SUPFAM" id="SSF50156">
    <property type="entry name" value="PDZ domain-like"/>
    <property type="match status" value="2"/>
</dbReference>
<evidence type="ECO:0000256" key="9">
    <source>
        <dbReference type="ARBA" id="ARBA00023049"/>
    </source>
</evidence>
<dbReference type="InterPro" id="IPR001478">
    <property type="entry name" value="PDZ"/>
</dbReference>
<keyword evidence="14" id="KW-1185">Reference proteome</keyword>
<dbReference type="InterPro" id="IPR036034">
    <property type="entry name" value="PDZ_sf"/>
</dbReference>
<dbReference type="Proteomes" id="UP001501353">
    <property type="component" value="Unassembled WGS sequence"/>
</dbReference>
<evidence type="ECO:0000313" key="13">
    <source>
        <dbReference type="EMBL" id="GAA4029887.1"/>
    </source>
</evidence>
<keyword evidence="5 11" id="KW-0812">Transmembrane</keyword>
<keyword evidence="8 11" id="KW-1133">Transmembrane helix</keyword>
<dbReference type="PANTHER" id="PTHR42837">
    <property type="entry name" value="REGULATOR OF SIGMA-E PROTEASE RSEP"/>
    <property type="match status" value="1"/>
</dbReference>
<keyword evidence="11" id="KW-0479">Metal-binding</keyword>
<feature type="transmembrane region" description="Helical" evidence="11">
    <location>
        <begin position="433"/>
        <end position="451"/>
    </location>
</feature>